<comment type="caution">
    <text evidence="2">The sequence shown here is derived from an EMBL/GenBank/DDBJ whole genome shotgun (WGS) entry which is preliminary data.</text>
</comment>
<dbReference type="AlphaFoldDB" id="A0AAD6TND0"/>
<evidence type="ECO:0000313" key="3">
    <source>
        <dbReference type="Proteomes" id="UP001222325"/>
    </source>
</evidence>
<name>A0AAD6TND0_9AGAR</name>
<feature type="compositionally biased region" description="Basic residues" evidence="1">
    <location>
        <begin position="548"/>
        <end position="557"/>
    </location>
</feature>
<protein>
    <submittedName>
        <fullName evidence="2">Uncharacterized protein</fullName>
    </submittedName>
</protein>
<keyword evidence="3" id="KW-1185">Reference proteome</keyword>
<evidence type="ECO:0000256" key="1">
    <source>
        <dbReference type="SAM" id="MobiDB-lite"/>
    </source>
</evidence>
<reference evidence="2" key="1">
    <citation type="submission" date="2023-03" db="EMBL/GenBank/DDBJ databases">
        <title>Massive genome expansion in bonnet fungi (Mycena s.s.) driven by repeated elements and novel gene families across ecological guilds.</title>
        <authorList>
            <consortium name="Lawrence Berkeley National Laboratory"/>
            <person name="Harder C.B."/>
            <person name="Miyauchi S."/>
            <person name="Viragh M."/>
            <person name="Kuo A."/>
            <person name="Thoen E."/>
            <person name="Andreopoulos B."/>
            <person name="Lu D."/>
            <person name="Skrede I."/>
            <person name="Drula E."/>
            <person name="Henrissat B."/>
            <person name="Morin E."/>
            <person name="Kohler A."/>
            <person name="Barry K."/>
            <person name="LaButti K."/>
            <person name="Morin E."/>
            <person name="Salamov A."/>
            <person name="Lipzen A."/>
            <person name="Mereny Z."/>
            <person name="Hegedus B."/>
            <person name="Baldrian P."/>
            <person name="Stursova M."/>
            <person name="Weitz H."/>
            <person name="Taylor A."/>
            <person name="Grigoriev I.V."/>
            <person name="Nagy L.G."/>
            <person name="Martin F."/>
            <person name="Kauserud H."/>
        </authorList>
    </citation>
    <scope>NUCLEOTIDE SEQUENCE</scope>
    <source>
        <strain evidence="2">CBHHK173m</strain>
    </source>
</reference>
<evidence type="ECO:0000313" key="2">
    <source>
        <dbReference type="EMBL" id="KAJ7069030.1"/>
    </source>
</evidence>
<accession>A0AAD6TND0</accession>
<dbReference type="EMBL" id="JARJCN010000139">
    <property type="protein sequence ID" value="KAJ7069030.1"/>
    <property type="molecule type" value="Genomic_DNA"/>
</dbReference>
<feature type="compositionally biased region" description="Acidic residues" evidence="1">
    <location>
        <begin position="586"/>
        <end position="596"/>
    </location>
</feature>
<feature type="compositionally biased region" description="Polar residues" evidence="1">
    <location>
        <begin position="447"/>
        <end position="473"/>
    </location>
</feature>
<feature type="region of interest" description="Disordered" evidence="1">
    <location>
        <begin position="366"/>
        <end position="596"/>
    </location>
</feature>
<gene>
    <name evidence="2" type="ORF">B0H15DRAFT_957958</name>
</gene>
<feature type="compositionally biased region" description="Basic residues" evidence="1">
    <location>
        <begin position="566"/>
        <end position="580"/>
    </location>
</feature>
<proteinExistence type="predicted"/>
<feature type="compositionally biased region" description="Polar residues" evidence="1">
    <location>
        <begin position="366"/>
        <end position="379"/>
    </location>
</feature>
<feature type="compositionally biased region" description="Basic and acidic residues" evidence="1">
    <location>
        <begin position="382"/>
        <end position="391"/>
    </location>
</feature>
<sequence>MRQGQFTVAQRLHIESYFPDFASLLQTGLSGSQLTAWKQKTASDILDSPQLEDLDMSQHSRKAWFEMIVRKFTNYRNQVYRKQNPVSSTTSPTPHSPLFAKENGAALNSAAAQRVTSTGHGSLVAAYQLALKERWDGLSDVEKTHWDDLAAAGTGDIENNQAEFAQKMHGTMKDFCQGGLLGDTELVLFYAFRKPSSGDLDIMYSIHGHSRHNQVNFGGSRSELQATYGVPWAKFAEEVIPRPMVSDSSVIPRNAFGIPVFPSIDLNAVTPDATRLLLAEYWLHVWAHAWRFDPNHPPIPWAQISSNPARYYNTERFSLPQPMAAPQTLNTLQTTIWAEYLVRTSSLYDASPFVLYPHECFPENPSAVTNDQVSTSSVTAAPDDKIGDDGSTRGSSVPRSDNGMGSGVDRINATIFQGEDDGSINRGSSLPPSERDANEGLILFNTDGGNTNDAKGFNQPNIGPVLSPSTPSSGDPDRSNPIIDLSNPITVDDRREGNPNQGLKHHLPDAGDADAAPAQGAGKRRRTRASKGQEMDDGCNSDNAGRPTLRKSLRQKPRVNTTPPASRRRPGNKPTRRKRTVGYLYSDEDSDAFQGA</sequence>
<organism evidence="2 3">
    <name type="scientific">Mycena belliarum</name>
    <dbReference type="NCBI Taxonomy" id="1033014"/>
    <lineage>
        <taxon>Eukaryota</taxon>
        <taxon>Fungi</taxon>
        <taxon>Dikarya</taxon>
        <taxon>Basidiomycota</taxon>
        <taxon>Agaricomycotina</taxon>
        <taxon>Agaricomycetes</taxon>
        <taxon>Agaricomycetidae</taxon>
        <taxon>Agaricales</taxon>
        <taxon>Marasmiineae</taxon>
        <taxon>Mycenaceae</taxon>
        <taxon>Mycena</taxon>
    </lineage>
</organism>
<dbReference type="Proteomes" id="UP001222325">
    <property type="component" value="Unassembled WGS sequence"/>
</dbReference>